<dbReference type="Proteomes" id="UP001163644">
    <property type="component" value="Chromosome"/>
</dbReference>
<keyword evidence="1" id="KW-0472">Membrane</keyword>
<feature type="transmembrane region" description="Helical" evidence="1">
    <location>
        <begin position="160"/>
        <end position="181"/>
    </location>
</feature>
<protein>
    <submittedName>
        <fullName evidence="2">Uncharacterized protein</fullName>
    </submittedName>
</protein>
<proteinExistence type="predicted"/>
<accession>A0AA46VU99</accession>
<sequence length="242" mass="27187">MFSYGAFILICMLQVGSLILSNWLIARTQPTGLRVIWYFFSLSVVLTAEIALHARYVNAINEHGQFLGDYGHLLEFGLHFMSDLNTDILVFLGILVAVILPQLLSYVMSGLFGVASMPVFAGRSAAIFAWAVIKSFTVCSGIWFAISIMGSMRVFSVPNYPGMLLLSALLLLIAFGMLWSYEEGKIALCEIFYGAYRRWPHLIHPLLITHRWFIRREESPVAAFEIPLPDLQSKTSDAPETR</sequence>
<feature type="transmembrane region" description="Helical" evidence="1">
    <location>
        <begin position="88"/>
        <end position="115"/>
    </location>
</feature>
<evidence type="ECO:0000256" key="1">
    <source>
        <dbReference type="SAM" id="Phobius"/>
    </source>
</evidence>
<dbReference type="AlphaFoldDB" id="A0AA46VU99"/>
<evidence type="ECO:0000313" key="3">
    <source>
        <dbReference type="Proteomes" id="UP001163644"/>
    </source>
</evidence>
<name>A0AA46VU99_PSEVI</name>
<feature type="transmembrane region" description="Helical" evidence="1">
    <location>
        <begin position="127"/>
        <end position="148"/>
    </location>
</feature>
<keyword evidence="1" id="KW-0812">Transmembrane</keyword>
<reference evidence="2" key="1">
    <citation type="submission" date="2019-02" db="EMBL/GenBank/DDBJ databases">
        <authorList>
            <person name="Lutz S."/>
            <person name="Schori C."/>
            <person name="Ahrens C.H."/>
            <person name="Gueguen E."/>
        </authorList>
    </citation>
    <scope>NUCLEOTIDE SEQUENCE</scope>
    <source>
        <strain evidence="2">Psy35</strain>
    </source>
</reference>
<keyword evidence="1" id="KW-1133">Transmembrane helix</keyword>
<feature type="transmembrane region" description="Helical" evidence="1">
    <location>
        <begin position="37"/>
        <end position="57"/>
    </location>
</feature>
<evidence type="ECO:0000313" key="2">
    <source>
        <dbReference type="EMBL" id="UZA66855.1"/>
    </source>
</evidence>
<feature type="transmembrane region" description="Helical" evidence="1">
    <location>
        <begin position="6"/>
        <end position="25"/>
    </location>
</feature>
<dbReference type="RefSeq" id="WP_029241208.1">
    <property type="nucleotide sequence ID" value="NZ_CP036495.1"/>
</dbReference>
<dbReference type="EMBL" id="CP036495">
    <property type="protein sequence ID" value="UZA66855.1"/>
    <property type="molecule type" value="Genomic_DNA"/>
</dbReference>
<gene>
    <name evidence="2" type="ORF">EZZ81_00835</name>
</gene>
<organism evidence="2 3">
    <name type="scientific">Pseudomonas viridiflava</name>
    <name type="common">Phytomonas viridiflava</name>
    <dbReference type="NCBI Taxonomy" id="33069"/>
    <lineage>
        <taxon>Bacteria</taxon>
        <taxon>Pseudomonadati</taxon>
        <taxon>Pseudomonadota</taxon>
        <taxon>Gammaproteobacteria</taxon>
        <taxon>Pseudomonadales</taxon>
        <taxon>Pseudomonadaceae</taxon>
        <taxon>Pseudomonas</taxon>
    </lineage>
</organism>